<evidence type="ECO:0000313" key="1">
    <source>
        <dbReference type="EMBL" id="KAK8882252.1"/>
    </source>
</evidence>
<dbReference type="SUPFAM" id="SSF48403">
    <property type="entry name" value="Ankyrin repeat"/>
    <property type="match status" value="1"/>
</dbReference>
<dbReference type="EMBL" id="JAPFFF010000009">
    <property type="protein sequence ID" value="KAK8882252.1"/>
    <property type="molecule type" value="Genomic_DNA"/>
</dbReference>
<organism evidence="1 2">
    <name type="scientific">Tritrichomonas musculus</name>
    <dbReference type="NCBI Taxonomy" id="1915356"/>
    <lineage>
        <taxon>Eukaryota</taxon>
        <taxon>Metamonada</taxon>
        <taxon>Parabasalia</taxon>
        <taxon>Tritrichomonadida</taxon>
        <taxon>Tritrichomonadidae</taxon>
        <taxon>Tritrichomonas</taxon>
    </lineage>
</organism>
<evidence type="ECO:0000313" key="2">
    <source>
        <dbReference type="Proteomes" id="UP001470230"/>
    </source>
</evidence>
<name>A0ABR2JU03_9EUKA</name>
<comment type="caution">
    <text evidence="1">The sequence shown here is derived from an EMBL/GenBank/DDBJ whole genome shotgun (WGS) entry which is preliminary data.</text>
</comment>
<reference evidence="1 2" key="1">
    <citation type="submission" date="2024-04" db="EMBL/GenBank/DDBJ databases">
        <title>Tritrichomonas musculus Genome.</title>
        <authorList>
            <person name="Alves-Ferreira E."/>
            <person name="Grigg M."/>
            <person name="Lorenzi H."/>
            <person name="Galac M."/>
        </authorList>
    </citation>
    <scope>NUCLEOTIDE SEQUENCE [LARGE SCALE GENOMIC DNA]</scope>
    <source>
        <strain evidence="1 2">EAF2021</strain>
    </source>
</reference>
<keyword evidence="2" id="KW-1185">Reference proteome</keyword>
<proteinExistence type="predicted"/>
<accession>A0ABR2JU03</accession>
<sequence>MRNKPQALNLLLNADSDVNIKDGDGVFIMILIGPDYEIFILIYGITPYLLAKQNGDEELMQLMDNYKSTTTESAMGGCTFLGLCAPDIGSNANLQSVPNDDVDLFEL</sequence>
<dbReference type="InterPro" id="IPR036770">
    <property type="entry name" value="Ankyrin_rpt-contain_sf"/>
</dbReference>
<protein>
    <submittedName>
        <fullName evidence="1">Uncharacterized protein</fullName>
    </submittedName>
</protein>
<gene>
    <name evidence="1" type="ORF">M9Y10_044894</name>
</gene>
<dbReference type="Proteomes" id="UP001470230">
    <property type="component" value="Unassembled WGS sequence"/>
</dbReference>
<dbReference type="Gene3D" id="1.25.40.20">
    <property type="entry name" value="Ankyrin repeat-containing domain"/>
    <property type="match status" value="1"/>
</dbReference>